<dbReference type="WBParaSite" id="JU765_v2.g12188.t1">
    <property type="protein sequence ID" value="JU765_v2.g12188.t1"/>
    <property type="gene ID" value="JU765_v2.g12188"/>
</dbReference>
<protein>
    <submittedName>
        <fullName evidence="2">IFT81 calponin homology domain-containing protein</fullName>
    </submittedName>
</protein>
<reference evidence="2" key="1">
    <citation type="submission" date="2022-11" db="UniProtKB">
        <authorList>
            <consortium name="WormBaseParasite"/>
        </authorList>
    </citation>
    <scope>IDENTIFICATION</scope>
</reference>
<dbReference type="Proteomes" id="UP000887576">
    <property type="component" value="Unplaced"/>
</dbReference>
<evidence type="ECO:0000313" key="2">
    <source>
        <dbReference type="WBParaSite" id="JU765_v2.g12188.t1"/>
    </source>
</evidence>
<sequence>MATETLKTIVDGLNGSPFNRHYSLVTFDSLPKEKLLQTLSDVLCWIEGMPDIDIRSESPDETAMRIMQALRILKYPPPRDIDHVQKWRLDIVEGEKLSIYPILDWIFNNVDRLKERIYLAKYLTKTEVPPEEITPEIQRIQNIIFDKMEEFKQIHQRIVESRADYARAEDIRADLKIMDEEKEQLERKIEKVKRITSGKGDLHKYLEMASRLRMEVERNEQLNIERQTQRNSVGFLSGD</sequence>
<name>A0AC34Q2R0_9BILA</name>
<proteinExistence type="predicted"/>
<accession>A0AC34Q2R0</accession>
<organism evidence="1 2">
    <name type="scientific">Panagrolaimus sp. JU765</name>
    <dbReference type="NCBI Taxonomy" id="591449"/>
    <lineage>
        <taxon>Eukaryota</taxon>
        <taxon>Metazoa</taxon>
        <taxon>Ecdysozoa</taxon>
        <taxon>Nematoda</taxon>
        <taxon>Chromadorea</taxon>
        <taxon>Rhabditida</taxon>
        <taxon>Tylenchina</taxon>
        <taxon>Panagrolaimomorpha</taxon>
        <taxon>Panagrolaimoidea</taxon>
        <taxon>Panagrolaimidae</taxon>
        <taxon>Panagrolaimus</taxon>
    </lineage>
</organism>
<evidence type="ECO:0000313" key="1">
    <source>
        <dbReference type="Proteomes" id="UP000887576"/>
    </source>
</evidence>